<evidence type="ECO:0000313" key="3">
    <source>
        <dbReference type="Proteomes" id="UP001198565"/>
    </source>
</evidence>
<evidence type="ECO:0000313" key="2">
    <source>
        <dbReference type="EMBL" id="MBY8884986.1"/>
    </source>
</evidence>
<feature type="region of interest" description="Disordered" evidence="1">
    <location>
        <begin position="1"/>
        <end position="42"/>
    </location>
</feature>
<reference evidence="2 3" key="1">
    <citation type="submission" date="2021-08" db="EMBL/GenBank/DDBJ databases">
        <title>Streptomyces sp. PTM05 isolated from lichen.</title>
        <authorList>
            <person name="Somphong A."/>
            <person name="Phongsopitanun W."/>
            <person name="Tanasupawat S."/>
        </authorList>
    </citation>
    <scope>NUCLEOTIDE SEQUENCE [LARGE SCALE GENOMIC DNA]</scope>
    <source>
        <strain evidence="2 3">Ptm05</strain>
    </source>
</reference>
<keyword evidence="3" id="KW-1185">Reference proteome</keyword>
<gene>
    <name evidence="2" type="ORF">K7472_09030</name>
</gene>
<dbReference type="Proteomes" id="UP001198565">
    <property type="component" value="Unassembled WGS sequence"/>
</dbReference>
<feature type="compositionally biased region" description="Basic and acidic residues" evidence="1">
    <location>
        <begin position="10"/>
        <end position="20"/>
    </location>
</feature>
<organism evidence="2 3">
    <name type="scientific">Streptantibioticus parmotrematis</name>
    <dbReference type="NCBI Taxonomy" id="2873249"/>
    <lineage>
        <taxon>Bacteria</taxon>
        <taxon>Bacillati</taxon>
        <taxon>Actinomycetota</taxon>
        <taxon>Actinomycetes</taxon>
        <taxon>Kitasatosporales</taxon>
        <taxon>Streptomycetaceae</taxon>
        <taxon>Streptantibioticus</taxon>
    </lineage>
</organism>
<comment type="caution">
    <text evidence="2">The sequence shown here is derived from an EMBL/GenBank/DDBJ whole genome shotgun (WGS) entry which is preliminary data.</text>
</comment>
<sequence>MATASRGRTAHAEAEAKEDTDAGLPQHADHPPPAVTRSRAAPVAFSAAVARRVRVRFRLRVRMPVRRPLPVRRLLRLT</sequence>
<accession>A0ABS7QQG9</accession>
<protein>
    <submittedName>
        <fullName evidence="2">Uncharacterized protein</fullName>
    </submittedName>
</protein>
<dbReference type="RefSeq" id="WP_222975887.1">
    <property type="nucleotide sequence ID" value="NZ_JAINVZ010000004.1"/>
</dbReference>
<proteinExistence type="predicted"/>
<dbReference type="EMBL" id="JAINVZ010000004">
    <property type="protein sequence ID" value="MBY8884986.1"/>
    <property type="molecule type" value="Genomic_DNA"/>
</dbReference>
<name>A0ABS7QQG9_9ACTN</name>
<evidence type="ECO:0000256" key="1">
    <source>
        <dbReference type="SAM" id="MobiDB-lite"/>
    </source>
</evidence>